<gene>
    <name evidence="2" type="ORF">VP01_294g1</name>
</gene>
<dbReference type="EMBL" id="LAVV01007890">
    <property type="protein sequence ID" value="KNZ54429.1"/>
    <property type="molecule type" value="Genomic_DNA"/>
</dbReference>
<feature type="compositionally biased region" description="Basic and acidic residues" evidence="1">
    <location>
        <begin position="79"/>
        <end position="106"/>
    </location>
</feature>
<protein>
    <submittedName>
        <fullName evidence="2">Uncharacterized protein</fullName>
    </submittedName>
</protein>
<dbReference type="VEuPathDB" id="FungiDB:VP01_294g1"/>
<evidence type="ECO:0000313" key="3">
    <source>
        <dbReference type="Proteomes" id="UP000037035"/>
    </source>
</evidence>
<reference evidence="2 3" key="1">
    <citation type="submission" date="2015-08" db="EMBL/GenBank/DDBJ databases">
        <title>Next Generation Sequencing and Analysis of the Genome of Puccinia sorghi L Schw, the Causal Agent of Maize Common Rust.</title>
        <authorList>
            <person name="Rochi L."/>
            <person name="Burguener G."/>
            <person name="Darino M."/>
            <person name="Turjanski A."/>
            <person name="Kreff E."/>
            <person name="Dieguez M.J."/>
            <person name="Sacco F."/>
        </authorList>
    </citation>
    <scope>NUCLEOTIDE SEQUENCE [LARGE SCALE GENOMIC DNA]</scope>
    <source>
        <strain evidence="2 3">RO10H11247</strain>
    </source>
</reference>
<dbReference type="AlphaFoldDB" id="A0A0L6V119"/>
<organism evidence="2 3">
    <name type="scientific">Puccinia sorghi</name>
    <dbReference type="NCBI Taxonomy" id="27349"/>
    <lineage>
        <taxon>Eukaryota</taxon>
        <taxon>Fungi</taxon>
        <taxon>Dikarya</taxon>
        <taxon>Basidiomycota</taxon>
        <taxon>Pucciniomycotina</taxon>
        <taxon>Pucciniomycetes</taxon>
        <taxon>Pucciniales</taxon>
        <taxon>Pucciniaceae</taxon>
        <taxon>Puccinia</taxon>
    </lineage>
</organism>
<name>A0A0L6V119_9BASI</name>
<feature type="region of interest" description="Disordered" evidence="1">
    <location>
        <begin position="72"/>
        <end position="112"/>
    </location>
</feature>
<sequence length="620" mass="70356">MFSNKTDKKRKITQISLQASWILYGTVCFLPLECLNTEEQNKFFCLLLVKRGIRSDGVRLMNLTLASRCSSSLDQKNGSMEDKVNRKEEARGAEGGGREKSWDESPHTPVSDQMRRWTTHTGTFGNKLNCCRIHTLLICLHYQIFVICNDETYTTHHHHITVMNMLEKKGAHTEISCIYTHSLFQAAIYCGLDGDPRQAPRRNQHFTDSLPSGLGEAKFFNRGTPGSRLFVYSKHTAVLFKMVLGMEPQDSVQGKMGLDVDEHVLLLYESYAFFGAGVCCISPPMSPSVRCDVLLIASTKPRSHANLRLPDVSFVCNGLQVACQEVTCIIKYQSLSKSPWPRTGLVSGHECCRRKEGKGIVGIHTAGFTEEIRSSFRSTWIGSAISATKLPAMPLEWQVGLHHLVHTIIICEEKTNLKRWNLDDFVWPYVISRVSSVARLQSSIYRRKILRFQTTSWTREIREPSQAHKENSAGLACANEFEGTCHVEHHGGRCGLGWRASRAKQQARLRDGRQSTQESYRHEAATSGLGAKTLWMRLLGGRVLKPLKSNFPSSHWGQQSTRVKILHTPKDHETNVVRGRARAERSVRTYTQIIYHMYFWACLVMMIRPPAQNWSCKKRV</sequence>
<proteinExistence type="predicted"/>
<evidence type="ECO:0000256" key="1">
    <source>
        <dbReference type="SAM" id="MobiDB-lite"/>
    </source>
</evidence>
<accession>A0A0L6V119</accession>
<evidence type="ECO:0000313" key="2">
    <source>
        <dbReference type="EMBL" id="KNZ54429.1"/>
    </source>
</evidence>
<comment type="caution">
    <text evidence="2">The sequence shown here is derived from an EMBL/GenBank/DDBJ whole genome shotgun (WGS) entry which is preliminary data.</text>
</comment>
<dbReference type="Proteomes" id="UP000037035">
    <property type="component" value="Unassembled WGS sequence"/>
</dbReference>
<keyword evidence="3" id="KW-1185">Reference proteome</keyword>